<dbReference type="InterPro" id="IPR050350">
    <property type="entry name" value="Compl-Cell_Adhes-Reg"/>
</dbReference>
<keyword evidence="10" id="KW-1185">Reference proteome</keyword>
<dbReference type="Pfam" id="PF00084">
    <property type="entry name" value="Sushi"/>
    <property type="match status" value="2"/>
</dbReference>
<gene>
    <name evidence="9" type="ORF">GBAR_LOCUS20439</name>
</gene>
<keyword evidence="1 5" id="KW-0768">Sushi</keyword>
<comment type="caution">
    <text evidence="9">The sequence shown here is derived from an EMBL/GenBank/DDBJ whole genome shotgun (WGS) entry which is preliminary data.</text>
</comment>
<feature type="transmembrane region" description="Helical" evidence="6">
    <location>
        <begin position="382"/>
        <end position="410"/>
    </location>
</feature>
<feature type="domain" description="Sushi" evidence="8">
    <location>
        <begin position="214"/>
        <end position="275"/>
    </location>
</feature>
<dbReference type="PROSITE" id="PS50923">
    <property type="entry name" value="SUSHI"/>
    <property type="match status" value="2"/>
</dbReference>
<dbReference type="PANTHER" id="PTHR19325:SF575">
    <property type="entry name" value="LOCOMOTION-RELATED PROTEIN HIKARU GENKI"/>
    <property type="match status" value="1"/>
</dbReference>
<evidence type="ECO:0000256" key="2">
    <source>
        <dbReference type="ARBA" id="ARBA00022737"/>
    </source>
</evidence>
<evidence type="ECO:0000259" key="8">
    <source>
        <dbReference type="PROSITE" id="PS50923"/>
    </source>
</evidence>
<keyword evidence="6" id="KW-1133">Transmembrane helix</keyword>
<feature type="chain" id="PRO_5041455693" evidence="7">
    <location>
        <begin position="23"/>
        <end position="435"/>
    </location>
</feature>
<keyword evidence="7" id="KW-0732">Signal</keyword>
<evidence type="ECO:0000313" key="10">
    <source>
        <dbReference type="Proteomes" id="UP001174909"/>
    </source>
</evidence>
<evidence type="ECO:0000256" key="3">
    <source>
        <dbReference type="ARBA" id="ARBA00023157"/>
    </source>
</evidence>
<evidence type="ECO:0000256" key="6">
    <source>
        <dbReference type="SAM" id="Phobius"/>
    </source>
</evidence>
<evidence type="ECO:0000313" key="9">
    <source>
        <dbReference type="EMBL" id="CAI8036469.1"/>
    </source>
</evidence>
<feature type="disulfide bond" evidence="5">
    <location>
        <begin position="306"/>
        <end position="333"/>
    </location>
</feature>
<keyword evidence="4" id="KW-0325">Glycoprotein</keyword>
<comment type="caution">
    <text evidence="5">Lacks conserved residue(s) required for the propagation of feature annotation.</text>
</comment>
<dbReference type="EMBL" id="CASHTH010002872">
    <property type="protein sequence ID" value="CAI8036469.1"/>
    <property type="molecule type" value="Genomic_DNA"/>
</dbReference>
<reference evidence="9" key="1">
    <citation type="submission" date="2023-03" db="EMBL/GenBank/DDBJ databases">
        <authorList>
            <person name="Steffen K."/>
            <person name="Cardenas P."/>
        </authorList>
    </citation>
    <scope>NUCLEOTIDE SEQUENCE</scope>
</reference>
<dbReference type="InterPro" id="IPR000436">
    <property type="entry name" value="Sushi_SCR_CCP_dom"/>
</dbReference>
<name>A0AA35SVP1_GEOBA</name>
<evidence type="ECO:0000256" key="5">
    <source>
        <dbReference type="PROSITE-ProRule" id="PRU00302"/>
    </source>
</evidence>
<evidence type="ECO:0000256" key="4">
    <source>
        <dbReference type="ARBA" id="ARBA00023180"/>
    </source>
</evidence>
<dbReference type="SMART" id="SM00032">
    <property type="entry name" value="CCP"/>
    <property type="match status" value="2"/>
</dbReference>
<dbReference type="AlphaFoldDB" id="A0AA35SVP1"/>
<keyword evidence="2" id="KW-0677">Repeat</keyword>
<dbReference type="CDD" id="cd00033">
    <property type="entry name" value="CCP"/>
    <property type="match status" value="2"/>
</dbReference>
<dbReference type="Proteomes" id="UP001174909">
    <property type="component" value="Unassembled WGS sequence"/>
</dbReference>
<feature type="signal peptide" evidence="7">
    <location>
        <begin position="1"/>
        <end position="22"/>
    </location>
</feature>
<keyword evidence="3 5" id="KW-1015">Disulfide bond</keyword>
<sequence length="435" mass="45632">MFSATFHQLLLVAVVMVGTSYSQQHYCSYPSSTELESVIAAIIASGDAAAEPTITLLDFNPVCRSFTDRQDLLRGVSVVVQYTCSGHSNCRSGTVVEQIESGCERGKWSIRVEGSTSFTRSESTEASLSTTAREDCSACVSPELASSLGVTTDSVTHCVACNSTCDQGLMRCFGFGASDCCNFYNNSVCVEQCPSPFMSNSDSICVCPEGKTGHNCEDDIVCEELETTNAMVGYTNTTMINSVAIYSCDDGYSLVGDASRTCLETGLWSGTAPTCNIDCGALEKPVSGSVSFSNGTVMGSLATYSCDAGYAVQGNTTRTCLASGSWSATAPTCEKACEVTDCYSCESDVIKCDACSGGKAYDEKSGNCASIECMECDDCDGLLGGLIAVAAVLLIVLVAVAVTISLCILGKKKVGENAVRPSETVVDEKLLLGKE</sequence>
<protein>
    <submittedName>
        <fullName evidence="9">Sushi, von Willebrand factor type A, EGF and pentraxin domain-containing protein 1</fullName>
    </submittedName>
</protein>
<feature type="domain" description="Sushi" evidence="8">
    <location>
        <begin position="277"/>
        <end position="335"/>
    </location>
</feature>
<proteinExistence type="predicted"/>
<dbReference type="SUPFAM" id="SSF57535">
    <property type="entry name" value="Complement control module/SCR domain"/>
    <property type="match status" value="2"/>
</dbReference>
<dbReference type="InterPro" id="IPR035976">
    <property type="entry name" value="Sushi/SCR/CCP_sf"/>
</dbReference>
<dbReference type="Gene3D" id="2.10.70.10">
    <property type="entry name" value="Complement Module, domain 1"/>
    <property type="match status" value="2"/>
</dbReference>
<organism evidence="9 10">
    <name type="scientific">Geodia barretti</name>
    <name type="common">Barrett's horny sponge</name>
    <dbReference type="NCBI Taxonomy" id="519541"/>
    <lineage>
        <taxon>Eukaryota</taxon>
        <taxon>Metazoa</taxon>
        <taxon>Porifera</taxon>
        <taxon>Demospongiae</taxon>
        <taxon>Heteroscleromorpha</taxon>
        <taxon>Tetractinellida</taxon>
        <taxon>Astrophorina</taxon>
        <taxon>Geodiidae</taxon>
        <taxon>Geodia</taxon>
    </lineage>
</organism>
<evidence type="ECO:0000256" key="1">
    <source>
        <dbReference type="ARBA" id="ARBA00022659"/>
    </source>
</evidence>
<feature type="disulfide bond" evidence="5">
    <location>
        <begin position="248"/>
        <end position="275"/>
    </location>
</feature>
<accession>A0AA35SVP1</accession>
<keyword evidence="6" id="KW-0812">Transmembrane</keyword>
<evidence type="ECO:0000256" key="7">
    <source>
        <dbReference type="SAM" id="SignalP"/>
    </source>
</evidence>
<dbReference type="PANTHER" id="PTHR19325">
    <property type="entry name" value="COMPLEMENT COMPONENT-RELATED SUSHI DOMAIN-CONTAINING"/>
    <property type="match status" value="1"/>
</dbReference>
<keyword evidence="6" id="KW-0472">Membrane</keyword>